<dbReference type="CDD" id="cd06445">
    <property type="entry name" value="ATase"/>
    <property type="match status" value="1"/>
</dbReference>
<dbReference type="PANTHER" id="PTHR10815">
    <property type="entry name" value="METHYLATED-DNA--PROTEIN-CYSTEINE METHYLTRANSFERASE"/>
    <property type="match status" value="1"/>
</dbReference>
<dbReference type="InterPro" id="IPR008332">
    <property type="entry name" value="MethylG_MeTrfase_N"/>
</dbReference>
<accession>A0A7T0KFU6</accession>
<dbReference type="Pfam" id="PF02870">
    <property type="entry name" value="Methyltransf_1N"/>
    <property type="match status" value="1"/>
</dbReference>
<protein>
    <recommendedName>
        <fullName evidence="3">methylated-DNA--[protein]-cysteine S-methyltransferase</fullName>
        <ecNumber evidence="3">2.1.1.63</ecNumber>
    </recommendedName>
</protein>
<comment type="catalytic activity">
    <reaction evidence="1">
        <text>a 4-O-methyl-thymidine in DNA + L-cysteinyl-[protein] = a thymidine in DNA + S-methyl-L-cysteinyl-[protein]</text>
        <dbReference type="Rhea" id="RHEA:53428"/>
        <dbReference type="Rhea" id="RHEA-COMP:10131"/>
        <dbReference type="Rhea" id="RHEA-COMP:10132"/>
        <dbReference type="Rhea" id="RHEA-COMP:13555"/>
        <dbReference type="Rhea" id="RHEA-COMP:13556"/>
        <dbReference type="ChEBI" id="CHEBI:29950"/>
        <dbReference type="ChEBI" id="CHEBI:82612"/>
        <dbReference type="ChEBI" id="CHEBI:137386"/>
        <dbReference type="ChEBI" id="CHEBI:137387"/>
        <dbReference type="EC" id="2.1.1.63"/>
    </reaction>
</comment>
<dbReference type="GO" id="GO:0003908">
    <property type="term" value="F:methylated-DNA-[protein]-cysteine S-methyltransferase activity"/>
    <property type="evidence" value="ECO:0007669"/>
    <property type="project" value="UniProtKB-EC"/>
</dbReference>
<reference evidence="11 12" key="1">
    <citation type="submission" date="2020-11" db="EMBL/GenBank/DDBJ databases">
        <title>Corynebacterium sp. ZJ-599.</title>
        <authorList>
            <person name="Zhou J."/>
        </authorList>
    </citation>
    <scope>NUCLEOTIDE SEQUENCE [LARGE SCALE GENOMIC DNA]</scope>
    <source>
        <strain evidence="11 12">ZJ-599</strain>
    </source>
</reference>
<feature type="domain" description="Methylated-DNA-[protein]-cysteine S-methyltransferase DNA binding" evidence="9">
    <location>
        <begin position="84"/>
        <end position="158"/>
    </location>
</feature>
<dbReference type="InterPro" id="IPR036631">
    <property type="entry name" value="MGMT_N_sf"/>
</dbReference>
<dbReference type="FunFam" id="1.10.10.10:FF:000214">
    <property type="entry name" value="Methylated-DNA--protein-cysteine methyltransferase"/>
    <property type="match status" value="1"/>
</dbReference>
<proteinExistence type="inferred from homology"/>
<dbReference type="SUPFAM" id="SSF46767">
    <property type="entry name" value="Methylated DNA-protein cysteine methyltransferase, C-terminal domain"/>
    <property type="match status" value="1"/>
</dbReference>
<dbReference type="GO" id="GO:0006281">
    <property type="term" value="P:DNA repair"/>
    <property type="evidence" value="ECO:0007669"/>
    <property type="project" value="UniProtKB-KW"/>
</dbReference>
<organism evidence="11 12">
    <name type="scientific">Corynebacterium lizhenjunii</name>
    <dbReference type="NCBI Taxonomy" id="2709394"/>
    <lineage>
        <taxon>Bacteria</taxon>
        <taxon>Bacillati</taxon>
        <taxon>Actinomycetota</taxon>
        <taxon>Actinomycetes</taxon>
        <taxon>Mycobacteriales</taxon>
        <taxon>Corynebacteriaceae</taxon>
        <taxon>Corynebacterium</taxon>
    </lineage>
</organism>
<dbReference type="NCBIfam" id="TIGR00589">
    <property type="entry name" value="ogt"/>
    <property type="match status" value="1"/>
</dbReference>
<dbReference type="EC" id="2.1.1.63" evidence="3"/>
<evidence type="ECO:0000256" key="3">
    <source>
        <dbReference type="ARBA" id="ARBA00011918"/>
    </source>
</evidence>
<gene>
    <name evidence="11" type="ORF">G7Y31_03675</name>
</gene>
<dbReference type="AlphaFoldDB" id="A0A7T0KFU6"/>
<evidence type="ECO:0000313" key="11">
    <source>
        <dbReference type="EMBL" id="QPK79807.1"/>
    </source>
</evidence>
<evidence type="ECO:0000256" key="8">
    <source>
        <dbReference type="ARBA" id="ARBA00049348"/>
    </source>
</evidence>
<dbReference type="KEGG" id="cliz:G7Y31_03675"/>
<dbReference type="GO" id="GO:0032259">
    <property type="term" value="P:methylation"/>
    <property type="evidence" value="ECO:0007669"/>
    <property type="project" value="UniProtKB-KW"/>
</dbReference>
<dbReference type="Gene3D" id="1.10.10.10">
    <property type="entry name" value="Winged helix-like DNA-binding domain superfamily/Winged helix DNA-binding domain"/>
    <property type="match status" value="1"/>
</dbReference>
<evidence type="ECO:0000256" key="4">
    <source>
        <dbReference type="ARBA" id="ARBA00022603"/>
    </source>
</evidence>
<dbReference type="Proteomes" id="UP000594681">
    <property type="component" value="Chromosome"/>
</dbReference>
<evidence type="ECO:0000313" key="12">
    <source>
        <dbReference type="Proteomes" id="UP000594681"/>
    </source>
</evidence>
<dbReference type="InterPro" id="IPR014048">
    <property type="entry name" value="MethylDNA_cys_MeTrfase_DNA-bd"/>
</dbReference>
<comment type="catalytic activity">
    <reaction evidence="8">
        <text>a 6-O-methyl-2'-deoxyguanosine in DNA + L-cysteinyl-[protein] = S-methyl-L-cysteinyl-[protein] + a 2'-deoxyguanosine in DNA</text>
        <dbReference type="Rhea" id="RHEA:24000"/>
        <dbReference type="Rhea" id="RHEA-COMP:10131"/>
        <dbReference type="Rhea" id="RHEA-COMP:10132"/>
        <dbReference type="Rhea" id="RHEA-COMP:11367"/>
        <dbReference type="Rhea" id="RHEA-COMP:11368"/>
        <dbReference type="ChEBI" id="CHEBI:29950"/>
        <dbReference type="ChEBI" id="CHEBI:82612"/>
        <dbReference type="ChEBI" id="CHEBI:85445"/>
        <dbReference type="ChEBI" id="CHEBI:85448"/>
        <dbReference type="EC" id="2.1.1.63"/>
    </reaction>
</comment>
<dbReference type="SUPFAM" id="SSF53155">
    <property type="entry name" value="Methylated DNA-protein cysteine methyltransferase domain"/>
    <property type="match status" value="1"/>
</dbReference>
<feature type="domain" description="Methylguanine DNA methyltransferase ribonuclease-like" evidence="10">
    <location>
        <begin position="11"/>
        <end position="74"/>
    </location>
</feature>
<dbReference type="InterPro" id="IPR036388">
    <property type="entry name" value="WH-like_DNA-bd_sf"/>
</dbReference>
<sequence>MAWLALDTPPDCPLGRIHLVVGPYALHQVLLPTDFPHALPRQEEDPRHPILLQARAQLLEYFAGTRVSFSLPLPAPDPGFAGAAQAALGQIPYGHRWSYAQLADTAGNPRAARAAGSACARNPLPLILPCHRVGPASGALGNYRGGSDAKRWLIAHEAAHLSPGTGEPFDGCDSPII</sequence>
<evidence type="ECO:0000259" key="9">
    <source>
        <dbReference type="Pfam" id="PF01035"/>
    </source>
</evidence>
<keyword evidence="5 11" id="KW-0808">Transferase</keyword>
<dbReference type="Pfam" id="PF01035">
    <property type="entry name" value="DNA_binding_1"/>
    <property type="match status" value="1"/>
</dbReference>
<dbReference type="EMBL" id="CP064954">
    <property type="protein sequence ID" value="QPK79807.1"/>
    <property type="molecule type" value="Genomic_DNA"/>
</dbReference>
<keyword evidence="7" id="KW-0234">DNA repair</keyword>
<evidence type="ECO:0000256" key="2">
    <source>
        <dbReference type="ARBA" id="ARBA00008711"/>
    </source>
</evidence>
<evidence type="ECO:0000256" key="1">
    <source>
        <dbReference type="ARBA" id="ARBA00001286"/>
    </source>
</evidence>
<evidence type="ECO:0000256" key="6">
    <source>
        <dbReference type="ARBA" id="ARBA00022763"/>
    </source>
</evidence>
<dbReference type="PANTHER" id="PTHR10815:SF13">
    <property type="entry name" value="METHYLATED-DNA--PROTEIN-CYSTEINE METHYLTRANSFERASE"/>
    <property type="match status" value="1"/>
</dbReference>
<name>A0A7T0KFU6_9CORY</name>
<dbReference type="Gene3D" id="3.30.160.70">
    <property type="entry name" value="Methylated DNA-protein cysteine methyltransferase domain"/>
    <property type="match status" value="1"/>
</dbReference>
<comment type="similarity">
    <text evidence="2">Belongs to the MGMT family.</text>
</comment>
<keyword evidence="12" id="KW-1185">Reference proteome</keyword>
<keyword evidence="6" id="KW-0227">DNA damage</keyword>
<evidence type="ECO:0000259" key="10">
    <source>
        <dbReference type="Pfam" id="PF02870"/>
    </source>
</evidence>
<evidence type="ECO:0000256" key="5">
    <source>
        <dbReference type="ARBA" id="ARBA00022679"/>
    </source>
</evidence>
<keyword evidence="4 11" id="KW-0489">Methyltransferase</keyword>
<evidence type="ECO:0000256" key="7">
    <source>
        <dbReference type="ARBA" id="ARBA00023204"/>
    </source>
</evidence>
<dbReference type="RefSeq" id="WP_165007865.1">
    <property type="nucleotide sequence ID" value="NZ_CP064954.1"/>
</dbReference>
<dbReference type="InterPro" id="IPR036217">
    <property type="entry name" value="MethylDNA_cys_MeTrfase_DNAb"/>
</dbReference>